<dbReference type="InterPro" id="IPR010985">
    <property type="entry name" value="Ribbon_hlx_hlx"/>
</dbReference>
<evidence type="ECO:0000313" key="2">
    <source>
        <dbReference type="EMBL" id="SOC45081.1"/>
    </source>
</evidence>
<dbReference type="RefSeq" id="WP_097042838.1">
    <property type="nucleotide sequence ID" value="NZ_OBQF01000008.1"/>
</dbReference>
<proteinExistence type="predicted"/>
<name>A0A285UXW3_9STAP</name>
<dbReference type="Proteomes" id="UP000219412">
    <property type="component" value="Unassembled WGS sequence"/>
</dbReference>
<dbReference type="OrthoDB" id="8690295at2"/>
<protein>
    <recommendedName>
        <fullName evidence="4">Antitoxin MazE</fullName>
    </recommendedName>
</protein>
<evidence type="ECO:0008006" key="4">
    <source>
        <dbReference type="Google" id="ProtNLM"/>
    </source>
</evidence>
<evidence type="ECO:0000256" key="1">
    <source>
        <dbReference type="SAM" id="MobiDB-lite"/>
    </source>
</evidence>
<keyword evidence="3" id="KW-1185">Reference proteome</keyword>
<evidence type="ECO:0000313" key="3">
    <source>
        <dbReference type="Proteomes" id="UP000219412"/>
    </source>
</evidence>
<dbReference type="SUPFAM" id="SSF47598">
    <property type="entry name" value="Ribbon-helix-helix"/>
    <property type="match status" value="1"/>
</dbReference>
<dbReference type="EMBL" id="OBQF01000008">
    <property type="protein sequence ID" value="SOC45081.1"/>
    <property type="molecule type" value="Genomic_DNA"/>
</dbReference>
<organism evidence="2 3">
    <name type="scientific">Salinicoccus kekensis</name>
    <dbReference type="NCBI Taxonomy" id="714307"/>
    <lineage>
        <taxon>Bacteria</taxon>
        <taxon>Bacillati</taxon>
        <taxon>Bacillota</taxon>
        <taxon>Bacilli</taxon>
        <taxon>Bacillales</taxon>
        <taxon>Staphylococcaceae</taxon>
        <taxon>Salinicoccus</taxon>
    </lineage>
</organism>
<reference evidence="3" key="1">
    <citation type="submission" date="2017-08" db="EMBL/GenBank/DDBJ databases">
        <authorList>
            <person name="Varghese N."/>
            <person name="Submissions S."/>
        </authorList>
    </citation>
    <scope>NUCLEOTIDE SEQUENCE [LARGE SCALE GENOMIC DNA]</scope>
    <source>
        <strain evidence="3">DSM 23173</strain>
    </source>
</reference>
<sequence length="70" mass="8186">MSENNFDKNMNADEKTPISDKRDISGLMNSRKEYKTINLYKDDHQKLKFESAKSGRSIVDILSELINEKY</sequence>
<dbReference type="AlphaFoldDB" id="A0A285UXW3"/>
<accession>A0A285UXW3</accession>
<gene>
    <name evidence="2" type="ORF">SAMN05878391_2590</name>
</gene>
<dbReference type="GO" id="GO:0006355">
    <property type="term" value="P:regulation of DNA-templated transcription"/>
    <property type="evidence" value="ECO:0007669"/>
    <property type="project" value="InterPro"/>
</dbReference>
<feature type="region of interest" description="Disordered" evidence="1">
    <location>
        <begin position="1"/>
        <end position="24"/>
    </location>
</feature>
<feature type="compositionally biased region" description="Basic and acidic residues" evidence="1">
    <location>
        <begin position="10"/>
        <end position="24"/>
    </location>
</feature>